<protein>
    <submittedName>
        <fullName evidence="2">Uncharacterized protein</fullName>
    </submittedName>
</protein>
<organism evidence="2 3">
    <name type="scientific">Tenacibaculum phage Gundel_1</name>
    <dbReference type="NCBI Taxonomy" id="2745672"/>
    <lineage>
        <taxon>Viruses</taxon>
        <taxon>Duplodnaviria</taxon>
        <taxon>Heunggongvirae</taxon>
        <taxon>Uroviricota</taxon>
        <taxon>Caudoviricetes</taxon>
        <taxon>Pachyviridae</taxon>
        <taxon>Gundelvirus</taxon>
        <taxon>Gundelvirus Gundel</taxon>
    </lineage>
</organism>
<keyword evidence="3" id="KW-1185">Reference proteome</keyword>
<feature type="transmembrane region" description="Helical" evidence="1">
    <location>
        <begin position="58"/>
        <end position="75"/>
    </location>
</feature>
<gene>
    <name evidence="2" type="ORF">Gundel1_84</name>
</gene>
<dbReference type="EMBL" id="MT732474">
    <property type="protein sequence ID" value="QQV91521.1"/>
    <property type="molecule type" value="Genomic_DNA"/>
</dbReference>
<keyword evidence="1" id="KW-1133">Transmembrane helix</keyword>
<feature type="transmembrane region" description="Helical" evidence="1">
    <location>
        <begin position="32"/>
        <end position="51"/>
    </location>
</feature>
<sequence length="112" mass="13539">MKLESKIICVFLLIWSVLVYQFWGLLLEKYSIKIFYPGIALMMLGFVFVIWSESKNKSFKYFMELFLLLSFSNLIDEIFFDPTKLEINELIIALFLVFRFTFIIWKTKKEKH</sequence>
<keyword evidence="1" id="KW-0812">Transmembrane</keyword>
<accession>A0A8E4ZE15</accession>
<dbReference type="Proteomes" id="UP000693868">
    <property type="component" value="Segment"/>
</dbReference>
<feature type="transmembrane region" description="Helical" evidence="1">
    <location>
        <begin position="7"/>
        <end position="26"/>
    </location>
</feature>
<reference evidence="2" key="1">
    <citation type="submission" date="2020-07" db="EMBL/GenBank/DDBJ databases">
        <title>Highly diverse flavobacterial phages as mortality factor during North Sea spring blooms.</title>
        <authorList>
            <person name="Bartlau N."/>
            <person name="Wichels A."/>
            <person name="Krohne G."/>
            <person name="Adriaenssens E.M."/>
            <person name="Heins A."/>
            <person name="Fuchs B.M."/>
            <person name="Amann R."/>
            <person name="Moraru C."/>
        </authorList>
    </citation>
    <scope>NUCLEOTIDE SEQUENCE</scope>
</reference>
<evidence type="ECO:0000313" key="3">
    <source>
        <dbReference type="Proteomes" id="UP000693868"/>
    </source>
</evidence>
<keyword evidence="1" id="KW-0472">Membrane</keyword>
<evidence type="ECO:0000313" key="2">
    <source>
        <dbReference type="EMBL" id="QQV91521.1"/>
    </source>
</evidence>
<evidence type="ECO:0000256" key="1">
    <source>
        <dbReference type="SAM" id="Phobius"/>
    </source>
</evidence>
<feature type="transmembrane region" description="Helical" evidence="1">
    <location>
        <begin position="87"/>
        <end position="105"/>
    </location>
</feature>
<name>A0A8E4ZE15_9CAUD</name>
<proteinExistence type="predicted"/>